<organism evidence="1">
    <name type="scientific">virus sp. ctCsQ3</name>
    <dbReference type="NCBI Taxonomy" id="2826794"/>
    <lineage>
        <taxon>Viruses</taxon>
    </lineage>
</organism>
<evidence type="ECO:0000313" key="1">
    <source>
        <dbReference type="EMBL" id="DAE26866.1"/>
    </source>
</evidence>
<reference evidence="1" key="1">
    <citation type="journal article" date="2021" name="Proc. Natl. Acad. Sci. U.S.A.">
        <title>A Catalog of Tens of Thousands of Viruses from Human Metagenomes Reveals Hidden Associations with Chronic Diseases.</title>
        <authorList>
            <person name="Tisza M.J."/>
            <person name="Buck C.B."/>
        </authorList>
    </citation>
    <scope>NUCLEOTIDE SEQUENCE</scope>
    <source>
        <strain evidence="1">CtCsQ3</strain>
    </source>
</reference>
<dbReference type="EMBL" id="BK015823">
    <property type="protein sequence ID" value="DAE26866.1"/>
    <property type="molecule type" value="Genomic_DNA"/>
</dbReference>
<name>A0A8S5R6S5_9VIRU</name>
<protein>
    <submittedName>
        <fullName evidence="1">Uncharacterized protein</fullName>
    </submittedName>
</protein>
<sequence>MKLYKVVAKAISNIAVPLHCYICCVSGLSRVLS</sequence>
<accession>A0A8S5R6S5</accession>
<proteinExistence type="predicted"/>